<name>A0ABN1RDJ9_9ACTN</name>
<dbReference type="RefSeq" id="WP_343955595.1">
    <property type="nucleotide sequence ID" value="NZ_BAAAHQ010000094.1"/>
</dbReference>
<protein>
    <submittedName>
        <fullName evidence="1">Uncharacterized protein</fullName>
    </submittedName>
</protein>
<gene>
    <name evidence="1" type="ORF">GCM10009560_79130</name>
</gene>
<accession>A0ABN1RDJ9</accession>
<comment type="caution">
    <text evidence="1">The sequence shown here is derived from an EMBL/GenBank/DDBJ whole genome shotgun (WGS) entry which is preliminary data.</text>
</comment>
<dbReference type="EMBL" id="BAAAHQ010000094">
    <property type="protein sequence ID" value="GAA0955308.1"/>
    <property type="molecule type" value="Genomic_DNA"/>
</dbReference>
<organism evidence="1 2">
    <name type="scientific">Nonomuraea longicatena</name>
    <dbReference type="NCBI Taxonomy" id="83682"/>
    <lineage>
        <taxon>Bacteria</taxon>
        <taxon>Bacillati</taxon>
        <taxon>Actinomycetota</taxon>
        <taxon>Actinomycetes</taxon>
        <taxon>Streptosporangiales</taxon>
        <taxon>Streptosporangiaceae</taxon>
        <taxon>Nonomuraea</taxon>
    </lineage>
</organism>
<evidence type="ECO:0000313" key="2">
    <source>
        <dbReference type="Proteomes" id="UP001501578"/>
    </source>
</evidence>
<keyword evidence="2" id="KW-1185">Reference proteome</keyword>
<proteinExistence type="predicted"/>
<dbReference type="Proteomes" id="UP001501578">
    <property type="component" value="Unassembled WGS sequence"/>
</dbReference>
<evidence type="ECO:0000313" key="1">
    <source>
        <dbReference type="EMBL" id="GAA0955308.1"/>
    </source>
</evidence>
<reference evidence="1 2" key="1">
    <citation type="journal article" date="2019" name="Int. J. Syst. Evol. Microbiol.">
        <title>The Global Catalogue of Microorganisms (GCM) 10K type strain sequencing project: providing services to taxonomists for standard genome sequencing and annotation.</title>
        <authorList>
            <consortium name="The Broad Institute Genomics Platform"/>
            <consortium name="The Broad Institute Genome Sequencing Center for Infectious Disease"/>
            <person name="Wu L."/>
            <person name="Ma J."/>
        </authorList>
    </citation>
    <scope>NUCLEOTIDE SEQUENCE [LARGE SCALE GENOMIC DNA]</scope>
    <source>
        <strain evidence="1 2">JCM 11136</strain>
    </source>
</reference>
<sequence>MTPDELRAKYGSQWEIFPDLVLGVAAARWKALSSEEYTRGLLSVLVAEDLNGLVVLLDRQALLDARPSAVAPSRAVRARV</sequence>